<gene>
    <name evidence="13 15" type="primary">gmk</name>
    <name evidence="15" type="ORF">IAD16_02890</name>
</gene>
<sequence>MMSSIVKNTGKLFVLSGPSGAGKGTICKRLLEETNKLDLSVSMTTRKPRIGETEGVSYFFTEKEVFQEHIKKGNLLEYAEVYGNYYGTPKTPVLDKLSRGIDVILEIDMQGALKVKESYPDGVFIFILPPSMTELRKRLTGRGTETAEAIELRLGEALKELSYIDKYDYCVVNGVLEEAVARVKAIVVAEHSKVAFTAEELIESYKEEA</sequence>
<dbReference type="EMBL" id="DVMO01000044">
    <property type="protein sequence ID" value="HIU27314.1"/>
    <property type="molecule type" value="Genomic_DNA"/>
</dbReference>
<feature type="binding site" evidence="13">
    <location>
        <begin position="17"/>
        <end position="24"/>
    </location>
    <ligand>
        <name>ATP</name>
        <dbReference type="ChEBI" id="CHEBI:30616"/>
    </ligand>
</feature>
<reference evidence="15" key="1">
    <citation type="submission" date="2020-10" db="EMBL/GenBank/DDBJ databases">
        <authorList>
            <person name="Gilroy R."/>
        </authorList>
    </citation>
    <scope>NUCLEOTIDE SEQUENCE</scope>
    <source>
        <strain evidence="15">11300</strain>
    </source>
</reference>
<keyword evidence="10 13" id="KW-0067">ATP-binding</keyword>
<dbReference type="NCBIfam" id="TIGR03263">
    <property type="entry name" value="guanyl_kin"/>
    <property type="match status" value="1"/>
</dbReference>
<evidence type="ECO:0000256" key="8">
    <source>
        <dbReference type="ARBA" id="ARBA00022741"/>
    </source>
</evidence>
<protein>
    <recommendedName>
        <fullName evidence="5 13">Guanylate kinase</fullName>
        <ecNumber evidence="4 13">2.7.4.8</ecNumber>
    </recommendedName>
    <alternativeName>
        <fullName evidence="11 13">GMP kinase</fullName>
    </alternativeName>
</protein>
<evidence type="ECO:0000313" key="16">
    <source>
        <dbReference type="Proteomes" id="UP000824091"/>
    </source>
</evidence>
<evidence type="ECO:0000256" key="11">
    <source>
        <dbReference type="ARBA" id="ARBA00030128"/>
    </source>
</evidence>
<evidence type="ECO:0000256" key="13">
    <source>
        <dbReference type="HAMAP-Rule" id="MF_00328"/>
    </source>
</evidence>
<keyword evidence="8 13" id="KW-0547">Nucleotide-binding</keyword>
<evidence type="ECO:0000256" key="2">
    <source>
        <dbReference type="ARBA" id="ARBA00004496"/>
    </source>
</evidence>
<evidence type="ECO:0000256" key="5">
    <source>
        <dbReference type="ARBA" id="ARBA00016296"/>
    </source>
</evidence>
<dbReference type="InterPro" id="IPR008144">
    <property type="entry name" value="Guanylate_kin-like_dom"/>
</dbReference>
<reference evidence="15" key="2">
    <citation type="journal article" date="2021" name="PeerJ">
        <title>Extensive microbial diversity within the chicken gut microbiome revealed by metagenomics and culture.</title>
        <authorList>
            <person name="Gilroy R."/>
            <person name="Ravi A."/>
            <person name="Getino M."/>
            <person name="Pursley I."/>
            <person name="Horton D.L."/>
            <person name="Alikhan N.F."/>
            <person name="Baker D."/>
            <person name="Gharbi K."/>
            <person name="Hall N."/>
            <person name="Watson M."/>
            <person name="Adriaenssens E.M."/>
            <person name="Foster-Nyarko E."/>
            <person name="Jarju S."/>
            <person name="Secka A."/>
            <person name="Antonio M."/>
            <person name="Oren A."/>
            <person name="Chaudhuri R.R."/>
            <person name="La Ragione R."/>
            <person name="Hildebrand F."/>
            <person name="Pallen M.J."/>
        </authorList>
    </citation>
    <scope>NUCLEOTIDE SEQUENCE</scope>
    <source>
        <strain evidence="15">11300</strain>
    </source>
</reference>
<dbReference type="GO" id="GO:0005829">
    <property type="term" value="C:cytosol"/>
    <property type="evidence" value="ECO:0007669"/>
    <property type="project" value="TreeGrafter"/>
</dbReference>
<evidence type="ECO:0000313" key="15">
    <source>
        <dbReference type="EMBL" id="HIU27314.1"/>
    </source>
</evidence>
<dbReference type="Gene3D" id="3.30.63.10">
    <property type="entry name" value="Guanylate Kinase phosphate binding domain"/>
    <property type="match status" value="1"/>
</dbReference>
<evidence type="ECO:0000256" key="7">
    <source>
        <dbReference type="ARBA" id="ARBA00022679"/>
    </source>
</evidence>
<comment type="subcellular location">
    <subcellularLocation>
        <location evidence="2 13">Cytoplasm</location>
    </subcellularLocation>
</comment>
<dbReference type="FunFam" id="3.40.50.300:FF:000855">
    <property type="entry name" value="Guanylate kinase"/>
    <property type="match status" value="1"/>
</dbReference>
<comment type="similarity">
    <text evidence="3 13">Belongs to the guanylate kinase family.</text>
</comment>
<dbReference type="Proteomes" id="UP000824091">
    <property type="component" value="Unassembled WGS sequence"/>
</dbReference>
<dbReference type="EC" id="2.7.4.8" evidence="4 13"/>
<dbReference type="InterPro" id="IPR017665">
    <property type="entry name" value="Guanylate_kinase"/>
</dbReference>
<proteinExistence type="inferred from homology"/>
<dbReference type="PANTHER" id="PTHR23117:SF13">
    <property type="entry name" value="GUANYLATE KINASE"/>
    <property type="match status" value="1"/>
</dbReference>
<comment type="catalytic activity">
    <reaction evidence="12 13">
        <text>GMP + ATP = GDP + ADP</text>
        <dbReference type="Rhea" id="RHEA:20780"/>
        <dbReference type="ChEBI" id="CHEBI:30616"/>
        <dbReference type="ChEBI" id="CHEBI:58115"/>
        <dbReference type="ChEBI" id="CHEBI:58189"/>
        <dbReference type="ChEBI" id="CHEBI:456216"/>
        <dbReference type="EC" id="2.7.4.8"/>
    </reaction>
</comment>
<evidence type="ECO:0000256" key="1">
    <source>
        <dbReference type="ARBA" id="ARBA00003531"/>
    </source>
</evidence>
<dbReference type="CDD" id="cd00071">
    <property type="entry name" value="GMPK"/>
    <property type="match status" value="1"/>
</dbReference>
<evidence type="ECO:0000256" key="10">
    <source>
        <dbReference type="ARBA" id="ARBA00022840"/>
    </source>
</evidence>
<keyword evidence="9 13" id="KW-0418">Kinase</keyword>
<dbReference type="FunFam" id="3.30.63.10:FF:000002">
    <property type="entry name" value="Guanylate kinase 1"/>
    <property type="match status" value="1"/>
</dbReference>
<evidence type="ECO:0000256" key="9">
    <source>
        <dbReference type="ARBA" id="ARBA00022777"/>
    </source>
</evidence>
<comment type="caution">
    <text evidence="15">The sequence shown here is derived from an EMBL/GenBank/DDBJ whole genome shotgun (WGS) entry which is preliminary data.</text>
</comment>
<dbReference type="PANTHER" id="PTHR23117">
    <property type="entry name" value="GUANYLATE KINASE-RELATED"/>
    <property type="match status" value="1"/>
</dbReference>
<dbReference type="GO" id="GO:0004385">
    <property type="term" value="F:GMP kinase activity"/>
    <property type="evidence" value="ECO:0007669"/>
    <property type="project" value="UniProtKB-UniRule"/>
</dbReference>
<dbReference type="InterPro" id="IPR027417">
    <property type="entry name" value="P-loop_NTPase"/>
</dbReference>
<keyword evidence="7 13" id="KW-0808">Transferase</keyword>
<accession>A0A9D1I3H1</accession>
<dbReference type="InterPro" id="IPR008145">
    <property type="entry name" value="GK/Ca_channel_bsu"/>
</dbReference>
<dbReference type="PROSITE" id="PS00856">
    <property type="entry name" value="GUANYLATE_KINASE_1"/>
    <property type="match status" value="1"/>
</dbReference>
<dbReference type="GO" id="GO:0005524">
    <property type="term" value="F:ATP binding"/>
    <property type="evidence" value="ECO:0007669"/>
    <property type="project" value="UniProtKB-UniRule"/>
</dbReference>
<dbReference type="Pfam" id="PF00625">
    <property type="entry name" value="Guanylate_kin"/>
    <property type="match status" value="1"/>
</dbReference>
<evidence type="ECO:0000256" key="6">
    <source>
        <dbReference type="ARBA" id="ARBA00022490"/>
    </source>
</evidence>
<feature type="domain" description="Guanylate kinase-like" evidence="14">
    <location>
        <begin position="10"/>
        <end position="188"/>
    </location>
</feature>
<evidence type="ECO:0000256" key="3">
    <source>
        <dbReference type="ARBA" id="ARBA00005790"/>
    </source>
</evidence>
<name>A0A9D1I3H1_9FIRM</name>
<dbReference type="InterPro" id="IPR020590">
    <property type="entry name" value="Guanylate_kinase_CS"/>
</dbReference>
<dbReference type="SMART" id="SM00072">
    <property type="entry name" value="GuKc"/>
    <property type="match status" value="1"/>
</dbReference>
<dbReference type="HAMAP" id="MF_00328">
    <property type="entry name" value="Guanylate_kinase"/>
    <property type="match status" value="1"/>
</dbReference>
<comment type="function">
    <text evidence="1 13">Essential for recycling GMP and indirectly, cGMP.</text>
</comment>
<keyword evidence="6 13" id="KW-0963">Cytoplasm</keyword>
<evidence type="ECO:0000256" key="12">
    <source>
        <dbReference type="ARBA" id="ARBA00048594"/>
    </source>
</evidence>
<dbReference type="SUPFAM" id="SSF52540">
    <property type="entry name" value="P-loop containing nucleoside triphosphate hydrolases"/>
    <property type="match status" value="1"/>
</dbReference>
<dbReference type="Gene3D" id="3.40.50.300">
    <property type="entry name" value="P-loop containing nucleotide triphosphate hydrolases"/>
    <property type="match status" value="2"/>
</dbReference>
<organism evidence="15 16">
    <name type="scientific">Candidatus Fimisoma avicola</name>
    <dbReference type="NCBI Taxonomy" id="2840826"/>
    <lineage>
        <taxon>Bacteria</taxon>
        <taxon>Bacillati</taxon>
        <taxon>Bacillota</taxon>
        <taxon>Clostridia</taxon>
        <taxon>Eubacteriales</taxon>
        <taxon>Candidatus Fimisoma</taxon>
    </lineage>
</organism>
<dbReference type="PROSITE" id="PS50052">
    <property type="entry name" value="GUANYLATE_KINASE_2"/>
    <property type="match status" value="1"/>
</dbReference>
<dbReference type="AlphaFoldDB" id="A0A9D1I3H1"/>
<evidence type="ECO:0000256" key="4">
    <source>
        <dbReference type="ARBA" id="ARBA00012961"/>
    </source>
</evidence>
<evidence type="ECO:0000259" key="14">
    <source>
        <dbReference type="PROSITE" id="PS50052"/>
    </source>
</evidence>